<accession>A0AA35YZL6</accession>
<evidence type="ECO:0000256" key="1">
    <source>
        <dbReference type="SAM" id="MobiDB-lite"/>
    </source>
</evidence>
<dbReference type="PANTHER" id="PTHR47273:SF4">
    <property type="entry name" value="EXPRESSED PROTEIN"/>
    <property type="match status" value="1"/>
</dbReference>
<protein>
    <submittedName>
        <fullName evidence="3">Uncharacterized protein</fullName>
    </submittedName>
</protein>
<gene>
    <name evidence="3" type="ORF">LSALG_LOCUS22720</name>
</gene>
<feature type="chain" id="PRO_5041295151" evidence="2">
    <location>
        <begin position="23"/>
        <end position="338"/>
    </location>
</feature>
<dbReference type="PANTHER" id="PTHR47273">
    <property type="entry name" value="EXPRESSED PROTEIN"/>
    <property type="match status" value="1"/>
</dbReference>
<organism evidence="3 4">
    <name type="scientific">Lactuca saligna</name>
    <name type="common">Willowleaf lettuce</name>
    <dbReference type="NCBI Taxonomy" id="75948"/>
    <lineage>
        <taxon>Eukaryota</taxon>
        <taxon>Viridiplantae</taxon>
        <taxon>Streptophyta</taxon>
        <taxon>Embryophyta</taxon>
        <taxon>Tracheophyta</taxon>
        <taxon>Spermatophyta</taxon>
        <taxon>Magnoliopsida</taxon>
        <taxon>eudicotyledons</taxon>
        <taxon>Gunneridae</taxon>
        <taxon>Pentapetalae</taxon>
        <taxon>asterids</taxon>
        <taxon>campanulids</taxon>
        <taxon>Asterales</taxon>
        <taxon>Asteraceae</taxon>
        <taxon>Cichorioideae</taxon>
        <taxon>Cichorieae</taxon>
        <taxon>Lactucinae</taxon>
        <taxon>Lactuca</taxon>
    </lineage>
</organism>
<dbReference type="AlphaFoldDB" id="A0AA35YZL6"/>
<dbReference type="Proteomes" id="UP001177003">
    <property type="component" value="Chromosome 4"/>
</dbReference>
<dbReference type="Pfam" id="PF01190">
    <property type="entry name" value="Pollen_Ole_e_1"/>
    <property type="match status" value="1"/>
</dbReference>
<name>A0AA35YZL6_LACSI</name>
<sequence>MSSWVSFMVVLLCFSINGIADARHRKQLHSPAIVVGTVYCDTCFRQKVSKSTHFISGAKVAVECGGDGGKQSFRVEVKTNEKGEFEAKLPVSVGRSVEKIKGCSVRLISSGQPYCAVAATATSSEIRFKSKKAGTHVFSAGFFTFKPELCNQKDTIGKGFPPALPDIPAPFLPPIGGGVLPPLPVPDVPMPPLIPPLPQLPGIPLPPVSRQKSSESDRLADQKSFGFPFPPPLFPPLPFVPSPPSLIPPVIPSPPPSLFPPLVPSPPPSLFPPLVPSPPSSLFPPLPFPPVPGLIPSPPPPPPPAFPIPLPPLPPLPQLPPVPPVPGFPTVPPAKTSP</sequence>
<feature type="compositionally biased region" description="Pro residues" evidence="1">
    <location>
        <begin position="319"/>
        <end position="332"/>
    </location>
</feature>
<evidence type="ECO:0000256" key="2">
    <source>
        <dbReference type="SAM" id="SignalP"/>
    </source>
</evidence>
<feature type="signal peptide" evidence="2">
    <location>
        <begin position="1"/>
        <end position="22"/>
    </location>
</feature>
<feature type="region of interest" description="Disordered" evidence="1">
    <location>
        <begin position="319"/>
        <end position="338"/>
    </location>
</feature>
<keyword evidence="4" id="KW-1185">Reference proteome</keyword>
<proteinExistence type="predicted"/>
<dbReference type="EMBL" id="OX465080">
    <property type="protein sequence ID" value="CAI9283110.1"/>
    <property type="molecule type" value="Genomic_DNA"/>
</dbReference>
<evidence type="ECO:0000313" key="3">
    <source>
        <dbReference type="EMBL" id="CAI9283110.1"/>
    </source>
</evidence>
<feature type="region of interest" description="Disordered" evidence="1">
    <location>
        <begin position="201"/>
        <end position="222"/>
    </location>
</feature>
<reference evidence="3" key="1">
    <citation type="submission" date="2023-04" db="EMBL/GenBank/DDBJ databases">
        <authorList>
            <person name="Vijverberg K."/>
            <person name="Xiong W."/>
            <person name="Schranz E."/>
        </authorList>
    </citation>
    <scope>NUCLEOTIDE SEQUENCE</scope>
</reference>
<evidence type="ECO:0000313" key="4">
    <source>
        <dbReference type="Proteomes" id="UP001177003"/>
    </source>
</evidence>
<feature type="compositionally biased region" description="Basic and acidic residues" evidence="1">
    <location>
        <begin position="212"/>
        <end position="221"/>
    </location>
</feature>
<keyword evidence="2" id="KW-0732">Signal</keyword>